<keyword evidence="1" id="KW-0472">Membrane</keyword>
<dbReference type="EMBL" id="WHPF01000008">
    <property type="protein sequence ID" value="NNV56293.1"/>
    <property type="molecule type" value="Genomic_DNA"/>
</dbReference>
<evidence type="ECO:0008006" key="4">
    <source>
        <dbReference type="Google" id="ProtNLM"/>
    </source>
</evidence>
<evidence type="ECO:0000313" key="3">
    <source>
        <dbReference type="Proteomes" id="UP000598971"/>
    </source>
</evidence>
<proteinExistence type="predicted"/>
<dbReference type="Pfam" id="PF05573">
    <property type="entry name" value="NosL"/>
    <property type="match status" value="1"/>
</dbReference>
<dbReference type="Proteomes" id="UP000598971">
    <property type="component" value="Unassembled WGS sequence"/>
</dbReference>
<feature type="transmembrane region" description="Helical" evidence="1">
    <location>
        <begin position="104"/>
        <end position="126"/>
    </location>
</feature>
<dbReference type="PANTHER" id="PTHR41247:SF1">
    <property type="entry name" value="HTH-TYPE TRANSCRIPTIONAL REPRESSOR YCNK"/>
    <property type="match status" value="1"/>
</dbReference>
<dbReference type="PANTHER" id="PTHR41247">
    <property type="entry name" value="HTH-TYPE TRANSCRIPTIONAL REPRESSOR YCNK"/>
    <property type="match status" value="1"/>
</dbReference>
<feature type="transmembrane region" description="Helical" evidence="1">
    <location>
        <begin position="81"/>
        <end position="99"/>
    </location>
</feature>
<dbReference type="SUPFAM" id="SSF160387">
    <property type="entry name" value="NosL/MerB-like"/>
    <property type="match status" value="1"/>
</dbReference>
<keyword evidence="1" id="KW-1133">Transmembrane helix</keyword>
<evidence type="ECO:0000256" key="1">
    <source>
        <dbReference type="SAM" id="Phobius"/>
    </source>
</evidence>
<keyword evidence="3" id="KW-1185">Reference proteome</keyword>
<organism evidence="2 3">
    <name type="scientific">Limnovirga soli</name>
    <dbReference type="NCBI Taxonomy" id="2656915"/>
    <lineage>
        <taxon>Bacteria</taxon>
        <taxon>Pseudomonadati</taxon>
        <taxon>Bacteroidota</taxon>
        <taxon>Chitinophagia</taxon>
        <taxon>Chitinophagales</taxon>
        <taxon>Chitinophagaceae</taxon>
        <taxon>Limnovirga</taxon>
    </lineage>
</organism>
<evidence type="ECO:0000313" key="2">
    <source>
        <dbReference type="EMBL" id="NNV56293.1"/>
    </source>
</evidence>
<accession>A0A8J8FE65</accession>
<reference evidence="2" key="1">
    <citation type="submission" date="2019-10" db="EMBL/GenBank/DDBJ databases">
        <title>Draft genome sequence of Panacibacter sp. KCS-6.</title>
        <authorList>
            <person name="Yim K.J."/>
        </authorList>
    </citation>
    <scope>NUCLEOTIDE SEQUENCE</scope>
    <source>
        <strain evidence="2">KCS-6</strain>
    </source>
</reference>
<gene>
    <name evidence="2" type="ORF">GD597_12545</name>
</gene>
<feature type="transmembrane region" description="Helical" evidence="1">
    <location>
        <begin position="12"/>
        <end position="32"/>
    </location>
</feature>
<keyword evidence="1" id="KW-0812">Transmembrane</keyword>
<comment type="caution">
    <text evidence="2">The sequence shown here is derived from an EMBL/GenBank/DDBJ whole genome shotgun (WGS) entry which is preliminary data.</text>
</comment>
<sequence length="350" mass="39181">MKDNRLTGWVRAIVILCGLALFAVLFVPMWQIQLSAPQYPEGLVLLIYPNALGGNIDIINGLNHYIGMRTLHANDFIEFTILPYIIGFFGCITILTGLLNRKKLLTVLTILFIAFAVVAMVDFWRWEYNYGHDLNPEAAIVVPGMAYQPPLIGYKQLLNFGAYSIPDIGGWIFIVVALSLTSTSVFEIIKTKKLKKVKSTAINNKPATVLVSAFVMSMLLTSCKADPEPLRVGKDNCDFCKMTISDVRFGAEIVTDKGKLYKFDDMHCVLSYLKSNVLEPREIKEIYLTDFSGSHELKKVSEMFLLKSEDLRSPMNGNIAAFGNKDSLSKVMAVYKGEETAWADVKPFHP</sequence>
<feature type="transmembrane region" description="Helical" evidence="1">
    <location>
        <begin position="168"/>
        <end position="189"/>
    </location>
</feature>
<name>A0A8J8FE65_9BACT</name>
<dbReference type="InterPro" id="IPR008719">
    <property type="entry name" value="N2O_reductase_NosL"/>
</dbReference>
<dbReference type="AlphaFoldDB" id="A0A8J8FE65"/>
<protein>
    <recommendedName>
        <fullName evidence="4">Copper chaperone NosL</fullName>
    </recommendedName>
</protein>